<dbReference type="Proteomes" id="UP000708208">
    <property type="component" value="Unassembled WGS sequence"/>
</dbReference>
<gene>
    <name evidence="1" type="ORF">AFUS01_LOCUS7165</name>
</gene>
<sequence>MERCVSLLTMTTQWKTQQLRRRAEGAAASVNDVNSLETPVDYMTFSSSRYQELIPEYAPSRRGKYEVKVVFFLVLFNPKQKYGKRLNGNQEYLGKYR</sequence>
<comment type="caution">
    <text evidence="1">The sequence shown here is derived from an EMBL/GenBank/DDBJ whole genome shotgun (WGS) entry which is preliminary data.</text>
</comment>
<accession>A0A8J2JIL9</accession>
<keyword evidence="2" id="KW-1185">Reference proteome</keyword>
<dbReference type="EMBL" id="CAJVCH010048116">
    <property type="protein sequence ID" value="CAG7717725.1"/>
    <property type="molecule type" value="Genomic_DNA"/>
</dbReference>
<evidence type="ECO:0000313" key="1">
    <source>
        <dbReference type="EMBL" id="CAG7717725.1"/>
    </source>
</evidence>
<name>A0A8J2JIL9_9HEXA</name>
<protein>
    <submittedName>
        <fullName evidence="1">Uncharacterized protein</fullName>
    </submittedName>
</protein>
<organism evidence="1 2">
    <name type="scientific">Allacma fusca</name>
    <dbReference type="NCBI Taxonomy" id="39272"/>
    <lineage>
        <taxon>Eukaryota</taxon>
        <taxon>Metazoa</taxon>
        <taxon>Ecdysozoa</taxon>
        <taxon>Arthropoda</taxon>
        <taxon>Hexapoda</taxon>
        <taxon>Collembola</taxon>
        <taxon>Symphypleona</taxon>
        <taxon>Sminthuridae</taxon>
        <taxon>Allacma</taxon>
    </lineage>
</organism>
<evidence type="ECO:0000313" key="2">
    <source>
        <dbReference type="Proteomes" id="UP000708208"/>
    </source>
</evidence>
<dbReference type="AlphaFoldDB" id="A0A8J2JIL9"/>
<reference evidence="1" key="1">
    <citation type="submission" date="2021-06" db="EMBL/GenBank/DDBJ databases">
        <authorList>
            <person name="Hodson N. C."/>
            <person name="Mongue J. A."/>
            <person name="Jaron S. K."/>
        </authorList>
    </citation>
    <scope>NUCLEOTIDE SEQUENCE</scope>
</reference>
<proteinExistence type="predicted"/>